<proteinExistence type="predicted"/>
<keyword evidence="1" id="KW-0472">Membrane</keyword>
<evidence type="ECO:0000313" key="2">
    <source>
        <dbReference type="EMBL" id="QNI34965.1"/>
    </source>
</evidence>
<feature type="transmembrane region" description="Helical" evidence="1">
    <location>
        <begin position="6"/>
        <end position="24"/>
    </location>
</feature>
<gene>
    <name evidence="2" type="ORF">H7849_12910</name>
</gene>
<organism evidence="2 3">
    <name type="scientific">Alloacidobacterium dinghuense</name>
    <dbReference type="NCBI Taxonomy" id="2763107"/>
    <lineage>
        <taxon>Bacteria</taxon>
        <taxon>Pseudomonadati</taxon>
        <taxon>Acidobacteriota</taxon>
        <taxon>Terriglobia</taxon>
        <taxon>Terriglobales</taxon>
        <taxon>Acidobacteriaceae</taxon>
        <taxon>Alloacidobacterium</taxon>
    </lineage>
</organism>
<feature type="transmembrane region" description="Helical" evidence="1">
    <location>
        <begin position="31"/>
        <end position="51"/>
    </location>
</feature>
<evidence type="ECO:0000256" key="1">
    <source>
        <dbReference type="SAM" id="Phobius"/>
    </source>
</evidence>
<dbReference type="EMBL" id="CP060394">
    <property type="protein sequence ID" value="QNI34965.1"/>
    <property type="molecule type" value="Genomic_DNA"/>
</dbReference>
<dbReference type="KEGG" id="adin:H7849_12910"/>
<keyword evidence="3" id="KW-1185">Reference proteome</keyword>
<keyword evidence="1" id="KW-1133">Transmembrane helix</keyword>
<dbReference type="AlphaFoldDB" id="A0A7G8BQZ5"/>
<name>A0A7G8BQZ5_9BACT</name>
<evidence type="ECO:0000313" key="3">
    <source>
        <dbReference type="Proteomes" id="UP000515312"/>
    </source>
</evidence>
<accession>A0A7G8BQZ5</accession>
<reference evidence="2 3" key="1">
    <citation type="submission" date="2020-08" db="EMBL/GenBank/DDBJ databases">
        <title>Edaphobacter telluris sp. nov. and Acidobacterium dinghuensis sp. nov., two acidobacteria isolated from forest soil.</title>
        <authorList>
            <person name="Fu J."/>
            <person name="Qiu L."/>
        </authorList>
    </citation>
    <scope>NUCLEOTIDE SEQUENCE [LARGE SCALE GENOMIC DNA]</scope>
    <source>
        <strain evidence="2">4Y35</strain>
    </source>
</reference>
<keyword evidence="1" id="KW-0812">Transmembrane</keyword>
<dbReference type="Proteomes" id="UP000515312">
    <property type="component" value="Chromosome"/>
</dbReference>
<protein>
    <submittedName>
        <fullName evidence="2">Uncharacterized protein</fullName>
    </submittedName>
</protein>
<sequence>MMVFLPLFIIIGSLIVVIPYWMIFKKAGFPPFLGILMVVPIVNLVLLYVLAFSPWKVMPPNPNAYPVPNYPPQI</sequence>